<dbReference type="Proteomes" id="UP001497535">
    <property type="component" value="Unassembled WGS sequence"/>
</dbReference>
<protein>
    <submittedName>
        <fullName evidence="1">Uncharacterized protein</fullName>
    </submittedName>
</protein>
<gene>
    <name evidence="1" type="ORF">MENTE1834_LOCUS37059</name>
</gene>
<comment type="caution">
    <text evidence="1">The sequence shown here is derived from an EMBL/GenBank/DDBJ whole genome shotgun (WGS) entry which is preliminary data.</text>
</comment>
<dbReference type="EMBL" id="CAVMJV010000076">
    <property type="protein sequence ID" value="CAK5089347.1"/>
    <property type="molecule type" value="Genomic_DNA"/>
</dbReference>
<proteinExistence type="predicted"/>
<evidence type="ECO:0000313" key="2">
    <source>
        <dbReference type="Proteomes" id="UP001497535"/>
    </source>
</evidence>
<evidence type="ECO:0000313" key="1">
    <source>
        <dbReference type="EMBL" id="CAK5089347.1"/>
    </source>
</evidence>
<sequence length="232" mass="27846">MYDQYTDSEEEESLPSTSKASSIKSNKKRNSIKEVVENSLEKKDEIPIKNKETALIKQKEEKSEHPINVQVEENIKINEKIKSIENSPPKQQRKETIKTQQQQIKKKEKQIEETKKQIVEVKQEREHFQKQFPDFHYLPDEFPTEQSDHYSLTCHLFPRMSESNLQFHDIYWDKNEQVKSRGNWVKEIFLELRAPNPLHRAPNPLYNPYYPMYSRRLDCSFRFTIRPENYNG</sequence>
<organism evidence="1 2">
    <name type="scientific">Meloidogyne enterolobii</name>
    <name type="common">Root-knot nematode worm</name>
    <name type="synonym">Meloidogyne mayaguensis</name>
    <dbReference type="NCBI Taxonomy" id="390850"/>
    <lineage>
        <taxon>Eukaryota</taxon>
        <taxon>Metazoa</taxon>
        <taxon>Ecdysozoa</taxon>
        <taxon>Nematoda</taxon>
        <taxon>Chromadorea</taxon>
        <taxon>Rhabditida</taxon>
        <taxon>Tylenchina</taxon>
        <taxon>Tylenchomorpha</taxon>
        <taxon>Tylenchoidea</taxon>
        <taxon>Meloidogynidae</taxon>
        <taxon>Meloidogyninae</taxon>
        <taxon>Meloidogyne</taxon>
    </lineage>
</organism>
<keyword evidence="2" id="KW-1185">Reference proteome</keyword>
<reference evidence="1" key="1">
    <citation type="submission" date="2023-11" db="EMBL/GenBank/DDBJ databases">
        <authorList>
            <person name="Poullet M."/>
        </authorList>
    </citation>
    <scope>NUCLEOTIDE SEQUENCE</scope>
    <source>
        <strain evidence="1">E1834</strain>
    </source>
</reference>
<name>A0ACB1AFN3_MELEN</name>
<accession>A0ACB1AFN3</accession>